<keyword evidence="3" id="KW-1185">Reference proteome</keyword>
<accession>A0A1G6RKZ3</accession>
<evidence type="ECO:0000256" key="1">
    <source>
        <dbReference type="SAM" id="Phobius"/>
    </source>
</evidence>
<dbReference type="RefSeq" id="WP_090662965.1">
    <property type="nucleotide sequence ID" value="NZ_FMZX01000004.1"/>
</dbReference>
<name>A0A1G6RKZ3_9PROT</name>
<proteinExistence type="predicted"/>
<evidence type="ECO:0000313" key="3">
    <source>
        <dbReference type="Proteomes" id="UP000198925"/>
    </source>
</evidence>
<protein>
    <submittedName>
        <fullName evidence="2">Uncharacterized protein</fullName>
    </submittedName>
</protein>
<organism evidence="2 3">
    <name type="scientific">Belnapia rosea</name>
    <dbReference type="NCBI Taxonomy" id="938405"/>
    <lineage>
        <taxon>Bacteria</taxon>
        <taxon>Pseudomonadati</taxon>
        <taxon>Pseudomonadota</taxon>
        <taxon>Alphaproteobacteria</taxon>
        <taxon>Acetobacterales</taxon>
        <taxon>Roseomonadaceae</taxon>
        <taxon>Belnapia</taxon>
    </lineage>
</organism>
<feature type="transmembrane region" description="Helical" evidence="1">
    <location>
        <begin position="68"/>
        <end position="89"/>
    </location>
</feature>
<gene>
    <name evidence="2" type="ORF">SAMN04487779_100451</name>
</gene>
<keyword evidence="1" id="KW-0472">Membrane</keyword>
<feature type="transmembrane region" description="Helical" evidence="1">
    <location>
        <begin position="6"/>
        <end position="29"/>
    </location>
</feature>
<keyword evidence="1" id="KW-0812">Transmembrane</keyword>
<dbReference type="EMBL" id="FMZX01000004">
    <property type="protein sequence ID" value="SDD05302.1"/>
    <property type="molecule type" value="Genomic_DNA"/>
</dbReference>
<keyword evidence="1" id="KW-1133">Transmembrane helix</keyword>
<dbReference type="STRING" id="938405.SAMN02927895_01842"/>
<feature type="transmembrane region" description="Helical" evidence="1">
    <location>
        <begin position="41"/>
        <end position="62"/>
    </location>
</feature>
<evidence type="ECO:0000313" key="2">
    <source>
        <dbReference type="EMBL" id="SDD05302.1"/>
    </source>
</evidence>
<dbReference type="Proteomes" id="UP000198925">
    <property type="component" value="Unassembled WGS sequence"/>
</dbReference>
<sequence length="99" mass="10489">MIDPERIGSIVGEALLAGALGALGAMARFSSTDRPLLTRAYLLHALAGGSLGTGAWLIAHAFELDGWWLFAVAWLAGTLGYAALHDLLLRILSRKFGGR</sequence>
<reference evidence="2 3" key="1">
    <citation type="submission" date="2016-10" db="EMBL/GenBank/DDBJ databases">
        <authorList>
            <person name="de Groot N.N."/>
        </authorList>
    </citation>
    <scope>NUCLEOTIDE SEQUENCE [LARGE SCALE GENOMIC DNA]</scope>
    <source>
        <strain evidence="2 3">CPCC 100156</strain>
    </source>
</reference>
<dbReference type="AlphaFoldDB" id="A0A1G6RKZ3"/>